<sequence length="136" mass="15874">MMKEFALPIRIYYEDTDAGGIVYHANYLKYMERARMEWLRKLGFELTDLMQQYNLVIVVRRIAIDYFRPALFNEALDITVQLHKLGKASMTLQQQVVRQGDILCMAQVKLAAINVVNMRPQPYPTTLFSALQEINK</sequence>
<evidence type="ECO:0000256" key="1">
    <source>
        <dbReference type="ARBA" id="ARBA00005953"/>
    </source>
</evidence>
<comment type="similarity">
    <text evidence="1">Belongs to the 4-hydroxybenzoyl-CoA thioesterase family.</text>
</comment>
<dbReference type="PANTHER" id="PTHR31793:SF37">
    <property type="entry name" value="ACYL-COA THIOESTER HYDROLASE YBGC"/>
    <property type="match status" value="1"/>
</dbReference>
<dbReference type="InterPro" id="IPR006684">
    <property type="entry name" value="YbgC/YbaW"/>
</dbReference>
<dbReference type="InterPro" id="IPR050563">
    <property type="entry name" value="4-hydroxybenzoyl-CoA_TE"/>
</dbReference>
<accession>A0A090AJV2</accession>
<keyword evidence="4" id="KW-1185">Reference proteome</keyword>
<proteinExistence type="inferred from homology"/>
<evidence type="ECO:0000313" key="3">
    <source>
        <dbReference type="EMBL" id="BAP55827.1"/>
    </source>
</evidence>
<dbReference type="Pfam" id="PF13279">
    <property type="entry name" value="4HBT_2"/>
    <property type="match status" value="1"/>
</dbReference>
<reference evidence="3" key="1">
    <citation type="journal article" date="2014" name="ISME J.">
        <title>Ecophysiology of Thioploca ingrica as revealed by the complete genome sequence supplemented with proteomic evidence.</title>
        <authorList>
            <person name="Kojima H."/>
            <person name="Ogura Y."/>
            <person name="Yamamoto N."/>
            <person name="Togashi T."/>
            <person name="Mori H."/>
            <person name="Watanabe T."/>
            <person name="Nemoto F."/>
            <person name="Kurokawa K."/>
            <person name="Hayashi T."/>
            <person name="Fukui M."/>
        </authorList>
    </citation>
    <scope>NUCLEOTIDE SEQUENCE [LARGE SCALE GENOMIC DNA]</scope>
</reference>
<keyword evidence="2" id="KW-0378">Hydrolase</keyword>
<dbReference type="SUPFAM" id="SSF54637">
    <property type="entry name" value="Thioesterase/thiol ester dehydrase-isomerase"/>
    <property type="match status" value="1"/>
</dbReference>
<dbReference type="STRING" id="40754.THII_1530"/>
<dbReference type="InterPro" id="IPR014166">
    <property type="entry name" value="Tol-Pal_acyl-CoA_thioesterase"/>
</dbReference>
<name>A0A090AJV2_9GAMM</name>
<dbReference type="GO" id="GO:0047617">
    <property type="term" value="F:fatty acyl-CoA hydrolase activity"/>
    <property type="evidence" value="ECO:0007669"/>
    <property type="project" value="TreeGrafter"/>
</dbReference>
<dbReference type="Proteomes" id="UP000031623">
    <property type="component" value="Chromosome"/>
</dbReference>
<dbReference type="NCBIfam" id="TIGR02799">
    <property type="entry name" value="thio_ybgC"/>
    <property type="match status" value="1"/>
</dbReference>
<dbReference type="OrthoDB" id="9808429at2"/>
<dbReference type="Gene3D" id="3.10.129.10">
    <property type="entry name" value="Hotdog Thioesterase"/>
    <property type="match status" value="1"/>
</dbReference>
<dbReference type="NCBIfam" id="TIGR00051">
    <property type="entry name" value="YbgC/FadM family acyl-CoA thioesterase"/>
    <property type="match status" value="1"/>
</dbReference>
<dbReference type="KEGG" id="tig:THII_1530"/>
<gene>
    <name evidence="3" type="ORF">THII_1530</name>
</gene>
<dbReference type="PANTHER" id="PTHR31793">
    <property type="entry name" value="4-HYDROXYBENZOYL-COA THIOESTERASE FAMILY MEMBER"/>
    <property type="match status" value="1"/>
</dbReference>
<dbReference type="AlphaFoldDB" id="A0A090AJV2"/>
<dbReference type="FunFam" id="3.10.129.10:FF:000004">
    <property type="entry name" value="Tol-pal system-associated acyl-CoA thioesterase"/>
    <property type="match status" value="1"/>
</dbReference>
<dbReference type="PIRSF" id="PIRSF003230">
    <property type="entry name" value="YbgC"/>
    <property type="match status" value="1"/>
</dbReference>
<evidence type="ECO:0000313" key="4">
    <source>
        <dbReference type="Proteomes" id="UP000031623"/>
    </source>
</evidence>
<organism evidence="3 4">
    <name type="scientific">Thioploca ingrica</name>
    <dbReference type="NCBI Taxonomy" id="40754"/>
    <lineage>
        <taxon>Bacteria</taxon>
        <taxon>Pseudomonadati</taxon>
        <taxon>Pseudomonadota</taxon>
        <taxon>Gammaproteobacteria</taxon>
        <taxon>Thiotrichales</taxon>
        <taxon>Thiotrichaceae</taxon>
        <taxon>Thioploca</taxon>
    </lineage>
</organism>
<protein>
    <submittedName>
        <fullName evidence="3">4-hydroxybenzoyl-CoA thioesterase</fullName>
    </submittedName>
</protein>
<dbReference type="InterPro" id="IPR029069">
    <property type="entry name" value="HotDog_dom_sf"/>
</dbReference>
<dbReference type="CDD" id="cd00586">
    <property type="entry name" value="4HBT"/>
    <property type="match status" value="1"/>
</dbReference>
<dbReference type="EMBL" id="AP014633">
    <property type="protein sequence ID" value="BAP55827.1"/>
    <property type="molecule type" value="Genomic_DNA"/>
</dbReference>
<dbReference type="InterPro" id="IPR008272">
    <property type="entry name" value="HB-CoA_thioesterase_AS"/>
</dbReference>
<evidence type="ECO:0000256" key="2">
    <source>
        <dbReference type="ARBA" id="ARBA00022801"/>
    </source>
</evidence>
<dbReference type="HOGENOM" id="CLU_101141_7_1_6"/>
<dbReference type="PROSITE" id="PS01328">
    <property type="entry name" value="4HBCOA_THIOESTERASE"/>
    <property type="match status" value="1"/>
</dbReference>